<reference evidence="4" key="1">
    <citation type="submission" date="2024-02" db="EMBL/GenBank/DDBJ databases">
        <title>Sediminibacterium planktonica sp. nov. and Sediminibacterium longus sp. nov., isolated from surface lake and river water.</title>
        <authorList>
            <person name="Watanabe K."/>
            <person name="Takemine S."/>
            <person name="Ishii Y."/>
            <person name="Ogata Y."/>
            <person name="Shindo C."/>
            <person name="Suda W."/>
        </authorList>
    </citation>
    <scope>NUCLEOTIDE SEQUENCE</scope>
    <source>
        <strain evidence="4">KACHI17</strain>
    </source>
</reference>
<dbReference type="Gene3D" id="3.40.50.720">
    <property type="entry name" value="NAD(P)-binding Rossmann-like Domain"/>
    <property type="match status" value="1"/>
</dbReference>
<sequence length="439" mass="49256">MLFPPTHILVFGAGKSATVLIDYLKRETRRRLWELTVADADLETVIQKLGTEIHTHAIQLDITDSEKRRKLIAAADVVISLMPPALHYHVALDCLSLGKHLLTASYVDDKIKALQQEIAEKGLLFLCEMGLDPGIDHMSAMQLIHSIKAKGGKIRSFLSHCGGLVAPESDTNPWHYKISWNPRNVVLAGKAGAIFLKNGEEKSLSYEHLFRESGKVSIPDLGTLAYYANRDSLSYIPKYDLQDCSTFIRTTLRYPDFCKGWAAIVDLKLTDEIETYDTDNMRMCDFIQLHIQRHQLPVTADRLSSDSQIHQMLVSLGLNAELPIKKGICTAADILQWRMESSWILEPHDKDMIVMLHEIEYELNGKHKSVKSSLVVKGEDHLRTAMAKTVGLPLGIAAVLLAEKSLHERGLHIPIISSIYTPVLSLLEKEGIVFHEVED</sequence>
<dbReference type="PANTHER" id="PTHR11133">
    <property type="entry name" value="SACCHAROPINE DEHYDROGENASE"/>
    <property type="match status" value="1"/>
</dbReference>
<evidence type="ECO:0000313" key="4">
    <source>
        <dbReference type="EMBL" id="BFG69630.1"/>
    </source>
</evidence>
<proteinExistence type="predicted"/>
<dbReference type="InterPro" id="IPR051168">
    <property type="entry name" value="AASS"/>
</dbReference>
<dbReference type="InterPro" id="IPR036291">
    <property type="entry name" value="NAD(P)-bd_dom_sf"/>
</dbReference>
<evidence type="ECO:0000259" key="3">
    <source>
        <dbReference type="Pfam" id="PF16653"/>
    </source>
</evidence>
<evidence type="ECO:0000259" key="2">
    <source>
        <dbReference type="Pfam" id="PF03435"/>
    </source>
</evidence>
<evidence type="ECO:0000256" key="1">
    <source>
        <dbReference type="ARBA" id="ARBA00023002"/>
    </source>
</evidence>
<feature type="domain" description="Saccharopine dehydrogenase NADP binding" evidence="2">
    <location>
        <begin position="8"/>
        <end position="124"/>
    </location>
</feature>
<dbReference type="EMBL" id="AP029612">
    <property type="protein sequence ID" value="BFG69630.1"/>
    <property type="molecule type" value="Genomic_DNA"/>
</dbReference>
<dbReference type="SUPFAM" id="SSF55347">
    <property type="entry name" value="Glyceraldehyde-3-phosphate dehydrogenase-like, C-terminal domain"/>
    <property type="match status" value="1"/>
</dbReference>
<accession>A0AAT9GG38</accession>
<dbReference type="GO" id="GO:0004753">
    <property type="term" value="F:saccharopine dehydrogenase activity"/>
    <property type="evidence" value="ECO:0007669"/>
    <property type="project" value="TreeGrafter"/>
</dbReference>
<dbReference type="GO" id="GO:0005737">
    <property type="term" value="C:cytoplasm"/>
    <property type="evidence" value="ECO:0007669"/>
    <property type="project" value="TreeGrafter"/>
</dbReference>
<dbReference type="Gene3D" id="1.10.1870.10">
    <property type="entry name" value="Domain 3, Saccharopine reductase"/>
    <property type="match status" value="1"/>
</dbReference>
<feature type="domain" description="Saccharopine dehydrogenase-like C-terminal" evidence="3">
    <location>
        <begin position="130"/>
        <end position="432"/>
    </location>
</feature>
<gene>
    <name evidence="4" type="ORF">KACHI17_05110</name>
</gene>
<dbReference type="PANTHER" id="PTHR11133:SF22">
    <property type="entry name" value="ALPHA-AMINOADIPIC SEMIALDEHYDE SYNTHASE, MITOCHONDRIAL"/>
    <property type="match status" value="1"/>
</dbReference>
<dbReference type="Pfam" id="PF03435">
    <property type="entry name" value="Sacchrp_dh_NADP"/>
    <property type="match status" value="1"/>
</dbReference>
<dbReference type="AlphaFoldDB" id="A0AAT9GG38"/>
<organism evidence="4">
    <name type="scientific">Sediminibacterium sp. KACHI17</name>
    <dbReference type="NCBI Taxonomy" id="1751071"/>
    <lineage>
        <taxon>Bacteria</taxon>
        <taxon>Pseudomonadati</taxon>
        <taxon>Bacteroidota</taxon>
        <taxon>Chitinophagia</taxon>
        <taxon>Chitinophagales</taxon>
        <taxon>Chitinophagaceae</taxon>
        <taxon>Sediminibacterium</taxon>
    </lineage>
</organism>
<name>A0AAT9GG38_9BACT</name>
<dbReference type="Gene3D" id="3.30.360.10">
    <property type="entry name" value="Dihydrodipicolinate Reductase, domain 2"/>
    <property type="match status" value="1"/>
</dbReference>
<dbReference type="RefSeq" id="WP_353549941.1">
    <property type="nucleotide sequence ID" value="NZ_AP029612.1"/>
</dbReference>
<dbReference type="InterPro" id="IPR005097">
    <property type="entry name" value="Sacchrp_dh_NADP-bd"/>
</dbReference>
<dbReference type="InterPro" id="IPR032095">
    <property type="entry name" value="Sacchrp_dh-like_C"/>
</dbReference>
<keyword evidence="1" id="KW-0560">Oxidoreductase</keyword>
<protein>
    <submittedName>
        <fullName evidence="4">Saccharopine dehydrogenase C-terminal domain-containing protein</fullName>
    </submittedName>
</protein>
<dbReference type="SUPFAM" id="SSF51735">
    <property type="entry name" value="NAD(P)-binding Rossmann-fold domains"/>
    <property type="match status" value="1"/>
</dbReference>
<dbReference type="Pfam" id="PF16653">
    <property type="entry name" value="Sacchrp_dh_C"/>
    <property type="match status" value="1"/>
</dbReference>
<dbReference type="GO" id="GO:0019878">
    <property type="term" value="P:lysine biosynthetic process via aminoadipic acid"/>
    <property type="evidence" value="ECO:0007669"/>
    <property type="project" value="TreeGrafter"/>
</dbReference>